<proteinExistence type="predicted"/>
<dbReference type="OMA" id="WIDLIPM"/>
<accession>W6Q8A9</accession>
<dbReference type="OrthoDB" id="2245989at2759"/>
<organism evidence="1 2">
    <name type="scientific">Penicillium roqueforti (strain FM164)</name>
    <dbReference type="NCBI Taxonomy" id="1365484"/>
    <lineage>
        <taxon>Eukaryota</taxon>
        <taxon>Fungi</taxon>
        <taxon>Dikarya</taxon>
        <taxon>Ascomycota</taxon>
        <taxon>Pezizomycotina</taxon>
        <taxon>Eurotiomycetes</taxon>
        <taxon>Eurotiomycetidae</taxon>
        <taxon>Eurotiales</taxon>
        <taxon>Aspergillaceae</taxon>
        <taxon>Penicillium</taxon>
    </lineage>
</organism>
<dbReference type="CDD" id="cd14688">
    <property type="entry name" value="bZIP_YAP"/>
    <property type="match status" value="1"/>
</dbReference>
<gene>
    <name evidence="1" type="ORF">PROQFM164_S02g000623</name>
</gene>
<evidence type="ECO:0008006" key="3">
    <source>
        <dbReference type="Google" id="ProtNLM"/>
    </source>
</evidence>
<dbReference type="Pfam" id="PF11905">
    <property type="entry name" value="DUF3425"/>
    <property type="match status" value="1"/>
</dbReference>
<dbReference type="PANTHER" id="PTHR38116:SF1">
    <property type="entry name" value="BZIP DOMAIN-CONTAINING PROTEIN"/>
    <property type="match status" value="1"/>
</dbReference>
<dbReference type="AlphaFoldDB" id="W6Q8A9"/>
<dbReference type="STRING" id="1365484.W6Q8A9"/>
<reference evidence="1" key="1">
    <citation type="journal article" date="2014" name="Nat. Commun.">
        <title>Multiple recent horizontal transfers of a large genomic region in cheese making fungi.</title>
        <authorList>
            <person name="Cheeseman K."/>
            <person name="Ropars J."/>
            <person name="Renault P."/>
            <person name="Dupont J."/>
            <person name="Gouzy J."/>
            <person name="Branca A."/>
            <person name="Abraham A.L."/>
            <person name="Ceppi M."/>
            <person name="Conseiller E."/>
            <person name="Debuchy R."/>
            <person name="Malagnac F."/>
            <person name="Goarin A."/>
            <person name="Silar P."/>
            <person name="Lacoste S."/>
            <person name="Sallet E."/>
            <person name="Bensimon A."/>
            <person name="Giraud T."/>
            <person name="Brygoo Y."/>
        </authorList>
    </citation>
    <scope>NUCLEOTIDE SEQUENCE [LARGE SCALE GENOMIC DNA]</scope>
    <source>
        <strain evidence="1">FM164</strain>
    </source>
</reference>
<dbReference type="InterPro" id="IPR021833">
    <property type="entry name" value="DUF3425"/>
</dbReference>
<dbReference type="EMBL" id="HG792016">
    <property type="protein sequence ID" value="CDM30474.1"/>
    <property type="molecule type" value="Genomic_DNA"/>
</dbReference>
<dbReference type="PANTHER" id="PTHR38116">
    <property type="entry name" value="CHROMOSOME 7, WHOLE GENOME SHOTGUN SEQUENCE"/>
    <property type="match status" value="1"/>
</dbReference>
<dbReference type="Proteomes" id="UP000030686">
    <property type="component" value="Unassembled WGS sequence"/>
</dbReference>
<name>W6Q8A9_PENRF</name>
<evidence type="ECO:0000313" key="1">
    <source>
        <dbReference type="EMBL" id="CDM30474.1"/>
    </source>
</evidence>
<evidence type="ECO:0000313" key="2">
    <source>
        <dbReference type="Proteomes" id="UP000030686"/>
    </source>
</evidence>
<keyword evidence="2" id="KW-1185">Reference proteome</keyword>
<sequence>MTLQIDQPPLEQISSEDSMDMLDPLARRRLQNRLNQRASRKRKALEYKEKSNTAERKWVLYIDDSNISKKNASTEEGTSYQVTQSSPPRQTEVSFCSLSPAQHAALMNKFRAKALHMIENPTLLRNPTFSITQYNILRAMFINADLMGLTLELLNEDLASQFNLTGPLMSALHLPASLCPSQKQKKIIHHPWIDLIPMVSLREAILTRADVIDEDELCGDFYGSSPSQEVGLRVWGEAWDPSAYEISETLIRKFSWMVKDCPDIIKSSNHWRKQRGEKPIRFKIK</sequence>
<protein>
    <recommendedName>
        <fullName evidence="3">BZIP domain-containing protein</fullName>
    </recommendedName>
</protein>